<keyword evidence="2" id="KW-0436">Ligase</keyword>
<feature type="coiled-coil region" evidence="1">
    <location>
        <begin position="34"/>
        <end position="75"/>
    </location>
</feature>
<evidence type="ECO:0000313" key="3">
    <source>
        <dbReference type="Proteomes" id="UP000237271"/>
    </source>
</evidence>
<gene>
    <name evidence="2" type="ORF">PHPALM_14630</name>
</gene>
<evidence type="ECO:0000313" key="2">
    <source>
        <dbReference type="EMBL" id="POM69121.1"/>
    </source>
</evidence>
<keyword evidence="3" id="KW-1185">Reference proteome</keyword>
<accession>A0A2P4XU90</accession>
<dbReference type="OrthoDB" id="159008at2759"/>
<protein>
    <submittedName>
        <fullName evidence="2">Tubulin-tyrosine ligase family</fullName>
    </submittedName>
</protein>
<organism evidence="2 3">
    <name type="scientific">Phytophthora palmivora</name>
    <dbReference type="NCBI Taxonomy" id="4796"/>
    <lineage>
        <taxon>Eukaryota</taxon>
        <taxon>Sar</taxon>
        <taxon>Stramenopiles</taxon>
        <taxon>Oomycota</taxon>
        <taxon>Peronosporomycetes</taxon>
        <taxon>Peronosporales</taxon>
        <taxon>Peronosporaceae</taxon>
        <taxon>Phytophthora</taxon>
    </lineage>
</organism>
<dbReference type="AlphaFoldDB" id="A0A2P4XU90"/>
<dbReference type="Proteomes" id="UP000237271">
    <property type="component" value="Unassembled WGS sequence"/>
</dbReference>
<proteinExistence type="predicted"/>
<reference evidence="2 3" key="1">
    <citation type="journal article" date="2017" name="Genome Biol. Evol.">
        <title>Phytophthora megakarya and P. palmivora, closely related causal agents of cacao black pod rot, underwent increases in genome sizes and gene numbers by different mechanisms.</title>
        <authorList>
            <person name="Ali S.S."/>
            <person name="Shao J."/>
            <person name="Lary D.J."/>
            <person name="Kronmiller B."/>
            <person name="Shen D."/>
            <person name="Strem M.D."/>
            <person name="Amoako-Attah I."/>
            <person name="Akrofi A.Y."/>
            <person name="Begoude B.A."/>
            <person name="Ten Hoopen G.M."/>
            <person name="Coulibaly K."/>
            <person name="Kebe B.I."/>
            <person name="Melnick R.L."/>
            <person name="Guiltinan M.J."/>
            <person name="Tyler B.M."/>
            <person name="Meinhardt L.W."/>
            <person name="Bailey B.A."/>
        </authorList>
    </citation>
    <scope>NUCLEOTIDE SEQUENCE [LARGE SCALE GENOMIC DNA]</scope>
    <source>
        <strain evidence="3">sbr112.9</strain>
    </source>
</reference>
<comment type="caution">
    <text evidence="2">The sequence shown here is derived from an EMBL/GenBank/DDBJ whole genome shotgun (WGS) entry which is preliminary data.</text>
</comment>
<feature type="coiled-coil region" evidence="1">
    <location>
        <begin position="132"/>
        <end position="180"/>
    </location>
</feature>
<name>A0A2P4XU90_9STRA</name>
<keyword evidence="1" id="KW-0175">Coiled coil</keyword>
<sequence>MSKVEELRSLVPDEEQEDEMIQLRLQLAERDQKLQTQEITLTQATQRIETLTMQVQAAQEMAARAEQAQRDAEADYMLRHLVRDSEDELEAQAPHEELHTSHRVIELEEELTWVKDSAEVLSIELQAAKDGNSELEIKLQASKVAVNELELELQVSKDAKNEVEHQLQHELEARQKLEMNPEDDNENWKEIANVRQELVAVLTAQVKSMKTAKQKLEHAVACCQRSADHRLRVLEKDRQLIEAENRRLRGKLTRLQQGLKSMHLKLRECEEGGLNETSAIEEELERRLTRAQLHQVLLDSRIQEVERMLASSEQAAVVAKDRQLSEENYELARKLEEERCHSKQLTRSTALFKEATESALKELKNVEIELRAINRSQHSSDELHETVESLARQVVADLLEREYDQSVEAMVASMQVQYLTQVSMTQLFATDDKFADVVVELERRGWRRLPFVGCPKFDLKWTNYTKIAWTRVKPQQIVNHLHHSILFSQKDQFTELLTSDY</sequence>
<dbReference type="GO" id="GO:0016874">
    <property type="term" value="F:ligase activity"/>
    <property type="evidence" value="ECO:0007669"/>
    <property type="project" value="UniProtKB-KW"/>
</dbReference>
<evidence type="ECO:0000256" key="1">
    <source>
        <dbReference type="SAM" id="Coils"/>
    </source>
</evidence>
<dbReference type="EMBL" id="NCKW01007937">
    <property type="protein sequence ID" value="POM69121.1"/>
    <property type="molecule type" value="Genomic_DNA"/>
</dbReference>